<dbReference type="EMBL" id="CAFZ01000046">
    <property type="protein sequence ID" value="CCA69086.1"/>
    <property type="molecule type" value="Genomic_DNA"/>
</dbReference>
<comment type="caution">
    <text evidence="1">The sequence shown here is derived from an EMBL/GenBank/DDBJ whole genome shotgun (WGS) entry which is preliminary data.</text>
</comment>
<dbReference type="HOGENOM" id="CLU_532222_0_0_1"/>
<name>G4TCN1_SERID</name>
<keyword evidence="2" id="KW-1185">Reference proteome</keyword>
<reference evidence="1 2" key="1">
    <citation type="journal article" date="2011" name="PLoS Pathog.">
        <title>Endophytic Life Strategies Decoded by Genome and Transcriptome Analyses of the Mutualistic Root Symbiont Piriformospora indica.</title>
        <authorList>
            <person name="Zuccaro A."/>
            <person name="Lahrmann U."/>
            <person name="Guldener U."/>
            <person name="Langen G."/>
            <person name="Pfiffi S."/>
            <person name="Biedenkopf D."/>
            <person name="Wong P."/>
            <person name="Samans B."/>
            <person name="Grimm C."/>
            <person name="Basiewicz M."/>
            <person name="Murat C."/>
            <person name="Martin F."/>
            <person name="Kogel K.H."/>
        </authorList>
    </citation>
    <scope>NUCLEOTIDE SEQUENCE [LARGE SCALE GENOMIC DNA]</scope>
    <source>
        <strain evidence="1 2">DSM 11827</strain>
    </source>
</reference>
<dbReference type="OrthoDB" id="2393824at2759"/>
<dbReference type="InParanoid" id="G4TCN1"/>
<protein>
    <submittedName>
        <fullName evidence="1">Uncharacterized protein</fullName>
    </submittedName>
</protein>
<gene>
    <name evidence="1" type="ORF">PIIN_02944</name>
</gene>
<dbReference type="eggNOG" id="ENOG502SYB6">
    <property type="taxonomic scope" value="Eukaryota"/>
</dbReference>
<organism evidence="1 2">
    <name type="scientific">Serendipita indica (strain DSM 11827)</name>
    <name type="common">Root endophyte fungus</name>
    <name type="synonym">Piriformospora indica</name>
    <dbReference type="NCBI Taxonomy" id="1109443"/>
    <lineage>
        <taxon>Eukaryota</taxon>
        <taxon>Fungi</taxon>
        <taxon>Dikarya</taxon>
        <taxon>Basidiomycota</taxon>
        <taxon>Agaricomycotina</taxon>
        <taxon>Agaricomycetes</taxon>
        <taxon>Sebacinales</taxon>
        <taxon>Serendipitaceae</taxon>
        <taxon>Serendipita</taxon>
    </lineage>
</organism>
<evidence type="ECO:0000313" key="2">
    <source>
        <dbReference type="Proteomes" id="UP000007148"/>
    </source>
</evidence>
<dbReference type="AlphaFoldDB" id="G4TCN1"/>
<evidence type="ECO:0000313" key="1">
    <source>
        <dbReference type="EMBL" id="CCA69086.1"/>
    </source>
</evidence>
<dbReference type="OMA" id="IADCIFA"/>
<sequence length="512" mass="57339">MAMQSSDYRLVYLDSSNPDPNEQAMVTISSSEIVGGLLERIRNTDSRYKNASALQLKLYQVDIPYGVNMHQEITGRLNALPSPLWPNRLLTGLYPSKPAAETLHMILVDSGSHKGAINIVPSPQQSISNISPSTSFSTVQRQIEDFLDKLRPRIKTFLEAPNLPSWAPPTTVNGEVHEFHQELKVPAVNGKPRLLLHNLGSNNETADTIFGMSKVVLCNTSGSGKTRALLDGLSTRWGFYLTADPGVDDIGSKDLMEIITGMPNKLEWVNDVFNGASDPKDIQARSRTNERLAMLEISRLLVARWSIFKAFLEVAEQDDGSLPPDIKKSWLLFQITPSTQNVFRDFIQKCLAGVDTLDQASAFPPTIWPLLGYEPDAPFYYVLDEVQIVEKAHMGCFSDSKGREPRPFLRPLIQQLTKGNDHNVIVSGTGFRLEHIQTVLTSSVAKDPTWPAHYWIDDFSNPERQKAYIRRYLPEKILSSNAGRELLQRVWESCRGRSVVDMHPLRACADVV</sequence>
<proteinExistence type="predicted"/>
<accession>G4TCN1</accession>
<dbReference type="Proteomes" id="UP000007148">
    <property type="component" value="Unassembled WGS sequence"/>
</dbReference>